<dbReference type="GO" id="GO:0043679">
    <property type="term" value="C:axon terminus"/>
    <property type="evidence" value="ECO:0007669"/>
    <property type="project" value="TreeGrafter"/>
</dbReference>
<evidence type="ECO:0000313" key="6">
    <source>
        <dbReference type="Proteomes" id="UP000515159"/>
    </source>
</evidence>
<dbReference type="GO" id="GO:0005576">
    <property type="term" value="C:extracellular region"/>
    <property type="evidence" value="ECO:0007669"/>
    <property type="project" value="UniProtKB-SubCell"/>
</dbReference>
<dbReference type="InterPro" id="IPR006024">
    <property type="entry name" value="Opioid_neupept"/>
</dbReference>
<dbReference type="InParanoid" id="A0A6P8P602"/>
<dbReference type="GO" id="GO:0007218">
    <property type="term" value="P:neuropeptide signaling pathway"/>
    <property type="evidence" value="ECO:0007669"/>
    <property type="project" value="UniProtKB-KW"/>
</dbReference>
<organism evidence="6 7">
    <name type="scientific">Geotrypetes seraphini</name>
    <name type="common">Gaboon caecilian</name>
    <name type="synonym">Caecilia seraphini</name>
    <dbReference type="NCBI Taxonomy" id="260995"/>
    <lineage>
        <taxon>Eukaryota</taxon>
        <taxon>Metazoa</taxon>
        <taxon>Chordata</taxon>
        <taxon>Craniata</taxon>
        <taxon>Vertebrata</taxon>
        <taxon>Euteleostomi</taxon>
        <taxon>Amphibia</taxon>
        <taxon>Gymnophiona</taxon>
        <taxon>Geotrypetes</taxon>
    </lineage>
</organism>
<dbReference type="KEGG" id="gsh:117345816"/>
<accession>A0A6P8P602</accession>
<dbReference type="PRINTS" id="PR01028">
    <property type="entry name" value="OPIOIDPRCRSR"/>
</dbReference>
<dbReference type="FunCoup" id="A0A6P8P602">
    <property type="interactions" value="337"/>
</dbReference>
<dbReference type="GO" id="GO:0001515">
    <property type="term" value="F:opioid peptide activity"/>
    <property type="evidence" value="ECO:0007669"/>
    <property type="project" value="UniProtKB-KW"/>
</dbReference>
<evidence type="ECO:0000256" key="4">
    <source>
        <dbReference type="ARBA" id="ARBA00023157"/>
    </source>
</evidence>
<reference evidence="7" key="1">
    <citation type="submission" date="2025-08" db="UniProtKB">
        <authorList>
            <consortium name="RefSeq"/>
        </authorList>
    </citation>
    <scope>IDENTIFICATION</scope>
</reference>
<keyword evidence="5" id="KW-0555">Opioid peptide</keyword>
<evidence type="ECO:0000256" key="5">
    <source>
        <dbReference type="RuleBase" id="RU004400"/>
    </source>
</evidence>
<keyword evidence="4" id="KW-1015">Disulfide bond</keyword>
<proteinExistence type="inferred from homology"/>
<dbReference type="GO" id="GO:0043025">
    <property type="term" value="C:neuronal cell body"/>
    <property type="evidence" value="ECO:0007669"/>
    <property type="project" value="TreeGrafter"/>
</dbReference>
<dbReference type="CTD" id="5173"/>
<evidence type="ECO:0000256" key="3">
    <source>
        <dbReference type="ARBA" id="ARBA00022525"/>
    </source>
</evidence>
<dbReference type="GO" id="GO:0005886">
    <property type="term" value="C:plasma membrane"/>
    <property type="evidence" value="ECO:0007669"/>
    <property type="project" value="TreeGrafter"/>
</dbReference>
<dbReference type="OrthoDB" id="8912385at2759"/>
<keyword evidence="5" id="KW-0165">Cleavage on pair of basic residues</keyword>
<dbReference type="Pfam" id="PF01160">
    <property type="entry name" value="Opiods_neuropep"/>
    <property type="match status" value="1"/>
</dbReference>
<dbReference type="GeneID" id="117345816"/>
<dbReference type="PANTHER" id="PTHR11438:SF4">
    <property type="entry name" value="PROENKEPHALIN-B"/>
    <property type="match status" value="1"/>
</dbReference>
<dbReference type="GO" id="GO:0030425">
    <property type="term" value="C:dendrite"/>
    <property type="evidence" value="ECO:0007669"/>
    <property type="project" value="TreeGrafter"/>
</dbReference>
<evidence type="ECO:0000256" key="2">
    <source>
        <dbReference type="ARBA" id="ARBA00008543"/>
    </source>
</evidence>
<evidence type="ECO:0000256" key="1">
    <source>
        <dbReference type="ARBA" id="ARBA00004613"/>
    </source>
</evidence>
<dbReference type="GO" id="GO:0031628">
    <property type="term" value="F:opioid receptor binding"/>
    <property type="evidence" value="ECO:0007669"/>
    <property type="project" value="TreeGrafter"/>
</dbReference>
<sequence>MCTRNRVRLKEIIKTYHDQQRNAYWYQILEVLTGAMERQVLALILCLGWMPTAWEDCAGQCSNCIEHTKQKEKHINHLVCTLECEGSLVSSQKWESCRELLSTFLPFLLEPDKRIQDAAGKQDRDLGMNKPYGDFIRKLEKDTIFSMEENTKGKGNLGQKSEDSLYSIRSGLVDDPREEKRYGGFLRKYPKRSTEQGPEELQKRYGGFMRRIRPKLKWDNQKRYGGFLRRQFRLSTQAEEPAAFQLKSGTPN</sequence>
<protein>
    <submittedName>
        <fullName evidence="7">Proenkephalin-B isoform X1</fullName>
    </submittedName>
</protein>
<dbReference type="Proteomes" id="UP000515159">
    <property type="component" value="Chromosome 11"/>
</dbReference>
<keyword evidence="5" id="KW-0527">Neuropeptide</keyword>
<dbReference type="AlphaFoldDB" id="A0A6P8P602"/>
<dbReference type="GO" id="GO:0007600">
    <property type="term" value="P:sensory perception"/>
    <property type="evidence" value="ECO:0007669"/>
    <property type="project" value="TreeGrafter"/>
</dbReference>
<dbReference type="RefSeq" id="XP_033770876.1">
    <property type="nucleotide sequence ID" value="XM_033914985.1"/>
</dbReference>
<evidence type="ECO:0000313" key="7">
    <source>
        <dbReference type="RefSeq" id="XP_033770876.1"/>
    </source>
</evidence>
<keyword evidence="3" id="KW-0964">Secreted</keyword>
<keyword evidence="6" id="KW-1185">Reference proteome</keyword>
<comment type="subcellular location">
    <subcellularLocation>
        <location evidence="1 5">Secreted</location>
    </subcellularLocation>
</comment>
<comment type="similarity">
    <text evidence="2 5">Belongs to the opioid neuropeptide precursor family.</text>
</comment>
<dbReference type="GO" id="GO:0007268">
    <property type="term" value="P:chemical synaptic transmission"/>
    <property type="evidence" value="ECO:0007669"/>
    <property type="project" value="TreeGrafter"/>
</dbReference>
<name>A0A6P8P602_GEOSA</name>
<dbReference type="PROSITE" id="PS01252">
    <property type="entry name" value="OPIOIDS_PRECURSOR"/>
    <property type="match status" value="1"/>
</dbReference>
<dbReference type="PANTHER" id="PTHR11438">
    <property type="entry name" value="PROENKEPHALIN"/>
    <property type="match status" value="1"/>
</dbReference>
<gene>
    <name evidence="7" type="primary">PDYN</name>
</gene>